<dbReference type="Proteomes" id="UP001188597">
    <property type="component" value="Unassembled WGS sequence"/>
</dbReference>
<dbReference type="AlphaFoldDB" id="A0AA88W8D2"/>
<keyword evidence="1" id="KW-0040">ANK repeat</keyword>
<dbReference type="GO" id="GO:0032266">
    <property type="term" value="F:phosphatidylinositol-3-phosphate binding"/>
    <property type="evidence" value="ECO:0007669"/>
    <property type="project" value="TreeGrafter"/>
</dbReference>
<organism evidence="3 4">
    <name type="scientific">Escallonia herrerae</name>
    <dbReference type="NCBI Taxonomy" id="1293975"/>
    <lineage>
        <taxon>Eukaryota</taxon>
        <taxon>Viridiplantae</taxon>
        <taxon>Streptophyta</taxon>
        <taxon>Embryophyta</taxon>
        <taxon>Tracheophyta</taxon>
        <taxon>Spermatophyta</taxon>
        <taxon>Magnoliopsida</taxon>
        <taxon>eudicotyledons</taxon>
        <taxon>Gunneridae</taxon>
        <taxon>Pentapetalae</taxon>
        <taxon>asterids</taxon>
        <taxon>campanulids</taxon>
        <taxon>Escalloniales</taxon>
        <taxon>Escalloniaceae</taxon>
        <taxon>Escallonia</taxon>
    </lineage>
</organism>
<keyword evidence="4" id="KW-1185">Reference proteome</keyword>
<proteinExistence type="predicted"/>
<dbReference type="InterPro" id="IPR036770">
    <property type="entry name" value="Ankyrin_rpt-contain_sf"/>
</dbReference>
<dbReference type="GO" id="GO:0043130">
    <property type="term" value="F:ubiquitin binding"/>
    <property type="evidence" value="ECO:0007669"/>
    <property type="project" value="TreeGrafter"/>
</dbReference>
<sequence length="275" mass="29735">MSLEAPQFQEAPRCDVCKCSFNTFRRRVFSIAMKLLLLTIADVVAELCVLNIHQIKWKDDTPASLDEANFVTSSVARLDITTVADIETRPTAEQFPVIGILECQCGMPLCICEAPAPTPSPSGDAVTMQGKVASTSKVHSNAKPKKADSLPKSKGSTSNSKRCMISNLGQVTNNTLEKPVLNYEVNGEGLREAIKNGDITAASKLLSQGVDANYCDKQGLSLLHLAAVFNQTDIAFALMEHGASLDCKNLQGETPLDCAPVTLQYKMKKKMEEGP</sequence>
<reference evidence="3" key="1">
    <citation type="submission" date="2022-12" db="EMBL/GenBank/DDBJ databases">
        <title>Draft genome assemblies for two species of Escallonia (Escalloniales).</title>
        <authorList>
            <person name="Chanderbali A."/>
            <person name="Dervinis C."/>
            <person name="Anghel I."/>
            <person name="Soltis D."/>
            <person name="Soltis P."/>
            <person name="Zapata F."/>
        </authorList>
    </citation>
    <scope>NUCLEOTIDE SEQUENCE</scope>
    <source>
        <strain evidence="3">UCBG64.0493</strain>
        <tissue evidence="3">Leaf</tissue>
    </source>
</reference>
<dbReference type="InterPro" id="IPR002110">
    <property type="entry name" value="Ankyrin_rpt"/>
</dbReference>
<dbReference type="GO" id="GO:0033565">
    <property type="term" value="C:ESCRT-0 complex"/>
    <property type="evidence" value="ECO:0007669"/>
    <property type="project" value="TreeGrafter"/>
</dbReference>
<evidence type="ECO:0000256" key="1">
    <source>
        <dbReference type="PROSITE-ProRule" id="PRU00023"/>
    </source>
</evidence>
<name>A0AA88W8D2_9ASTE</name>
<evidence type="ECO:0000313" key="3">
    <source>
        <dbReference type="EMBL" id="KAK3021505.1"/>
    </source>
</evidence>
<dbReference type="SUPFAM" id="SSF48403">
    <property type="entry name" value="Ankyrin repeat"/>
    <property type="match status" value="1"/>
</dbReference>
<dbReference type="GO" id="GO:0043328">
    <property type="term" value="P:protein transport to vacuole involved in ubiquitin-dependent protein catabolic process via the multivesicular body sorting pathway"/>
    <property type="evidence" value="ECO:0007669"/>
    <property type="project" value="TreeGrafter"/>
</dbReference>
<dbReference type="PANTHER" id="PTHR47794:SF1">
    <property type="entry name" value="VACUOLAR PROTEIN SORTING-ASSOCIATED PROTEIN 27"/>
    <property type="match status" value="1"/>
</dbReference>
<comment type="caution">
    <text evidence="3">The sequence shown here is derived from an EMBL/GenBank/DDBJ whole genome shotgun (WGS) entry which is preliminary data.</text>
</comment>
<accession>A0AA88W8D2</accession>
<dbReference type="PROSITE" id="PS50088">
    <property type="entry name" value="ANK_REPEAT"/>
    <property type="match status" value="1"/>
</dbReference>
<dbReference type="Pfam" id="PF12796">
    <property type="entry name" value="Ank_2"/>
    <property type="match status" value="1"/>
</dbReference>
<feature type="repeat" description="ANK" evidence="1">
    <location>
        <begin position="218"/>
        <end position="250"/>
    </location>
</feature>
<feature type="region of interest" description="Disordered" evidence="2">
    <location>
        <begin position="122"/>
        <end position="160"/>
    </location>
</feature>
<evidence type="ECO:0000313" key="4">
    <source>
        <dbReference type="Proteomes" id="UP001188597"/>
    </source>
</evidence>
<dbReference type="EMBL" id="JAVXUP010000756">
    <property type="protein sequence ID" value="KAK3021505.1"/>
    <property type="molecule type" value="Genomic_DNA"/>
</dbReference>
<dbReference type="PROSITE" id="PS50297">
    <property type="entry name" value="ANK_REP_REGION"/>
    <property type="match status" value="1"/>
</dbReference>
<gene>
    <name evidence="3" type="ORF">RJ639_046416</name>
</gene>
<protein>
    <submittedName>
        <fullName evidence="3">Uncharacterized protein</fullName>
    </submittedName>
</protein>
<dbReference type="GO" id="GO:0006623">
    <property type="term" value="P:protein targeting to vacuole"/>
    <property type="evidence" value="ECO:0007669"/>
    <property type="project" value="TreeGrafter"/>
</dbReference>
<dbReference type="PANTHER" id="PTHR47794">
    <property type="entry name" value="VACUOLAR PROTEIN SORTING-ASSOCIATED PROTEIN 27"/>
    <property type="match status" value="1"/>
</dbReference>
<dbReference type="Gene3D" id="1.25.40.20">
    <property type="entry name" value="Ankyrin repeat-containing domain"/>
    <property type="match status" value="1"/>
</dbReference>
<evidence type="ECO:0000256" key="2">
    <source>
        <dbReference type="SAM" id="MobiDB-lite"/>
    </source>
</evidence>